<dbReference type="PANTHER" id="PTHR13748:SF62">
    <property type="entry name" value="COBW DOMAIN-CONTAINING PROTEIN"/>
    <property type="match status" value="1"/>
</dbReference>
<dbReference type="InterPro" id="IPR051316">
    <property type="entry name" value="Zinc-reg_GTPase_activator"/>
</dbReference>
<reference evidence="8 9" key="1">
    <citation type="submission" date="2022-06" db="EMBL/GenBank/DDBJ databases">
        <title>Mesorhizobium sp. strain RP14 Genome sequencing and assembly.</title>
        <authorList>
            <person name="Kim I."/>
        </authorList>
    </citation>
    <scope>NUCLEOTIDE SEQUENCE [LARGE SCALE GENOMIC DNA]</scope>
    <source>
        <strain evidence="9">RP14(2022)</strain>
    </source>
</reference>
<dbReference type="InterPro" id="IPR027417">
    <property type="entry name" value="P-loop_NTPase"/>
</dbReference>
<dbReference type="Proteomes" id="UP001205906">
    <property type="component" value="Unassembled WGS sequence"/>
</dbReference>
<dbReference type="RefSeq" id="WP_252821396.1">
    <property type="nucleotide sequence ID" value="NZ_JAMXQS010000008.1"/>
</dbReference>
<dbReference type="InterPro" id="IPR011629">
    <property type="entry name" value="CobW-like_C"/>
</dbReference>
<evidence type="ECO:0000256" key="3">
    <source>
        <dbReference type="ARBA" id="ARBA00023186"/>
    </source>
</evidence>
<name>A0ABT1CBT6_9HYPH</name>
<comment type="similarity">
    <text evidence="4">Belongs to the SIMIBI class G3E GTPase family. ZNG1 subfamily.</text>
</comment>
<dbReference type="Gene3D" id="3.30.1220.10">
    <property type="entry name" value="CobW-like, C-terminal domain"/>
    <property type="match status" value="1"/>
</dbReference>
<protein>
    <submittedName>
        <fullName evidence="8">GTP-binding protein</fullName>
    </submittedName>
</protein>
<comment type="caution">
    <text evidence="8">The sequence shown here is derived from an EMBL/GenBank/DDBJ whole genome shotgun (WGS) entry which is preliminary data.</text>
</comment>
<dbReference type="SUPFAM" id="SSF52540">
    <property type="entry name" value="P-loop containing nucleoside triphosphate hydrolases"/>
    <property type="match status" value="1"/>
</dbReference>
<accession>A0ABT1CBT6</accession>
<dbReference type="Pfam" id="PF07683">
    <property type="entry name" value="CobW_C"/>
    <property type="match status" value="1"/>
</dbReference>
<dbReference type="PANTHER" id="PTHR13748">
    <property type="entry name" value="COBW-RELATED"/>
    <property type="match status" value="1"/>
</dbReference>
<dbReference type="EMBL" id="JAMXQS010000008">
    <property type="protein sequence ID" value="MCO6051646.1"/>
    <property type="molecule type" value="Genomic_DNA"/>
</dbReference>
<dbReference type="SMART" id="SM00833">
    <property type="entry name" value="CobW_C"/>
    <property type="match status" value="1"/>
</dbReference>
<evidence type="ECO:0000313" key="8">
    <source>
        <dbReference type="EMBL" id="MCO6051646.1"/>
    </source>
</evidence>
<keyword evidence="2" id="KW-0378">Hydrolase</keyword>
<comment type="catalytic activity">
    <reaction evidence="6">
        <text>GTP + H2O = GDP + phosphate + H(+)</text>
        <dbReference type="Rhea" id="RHEA:19669"/>
        <dbReference type="ChEBI" id="CHEBI:15377"/>
        <dbReference type="ChEBI" id="CHEBI:15378"/>
        <dbReference type="ChEBI" id="CHEBI:37565"/>
        <dbReference type="ChEBI" id="CHEBI:43474"/>
        <dbReference type="ChEBI" id="CHEBI:58189"/>
    </reaction>
    <physiologicalReaction direction="left-to-right" evidence="6">
        <dbReference type="Rhea" id="RHEA:19670"/>
    </physiologicalReaction>
</comment>
<dbReference type="SUPFAM" id="SSF90002">
    <property type="entry name" value="Hypothetical protein YjiA, C-terminal domain"/>
    <property type="match status" value="1"/>
</dbReference>
<evidence type="ECO:0000256" key="6">
    <source>
        <dbReference type="ARBA" id="ARBA00049117"/>
    </source>
</evidence>
<evidence type="ECO:0000259" key="7">
    <source>
        <dbReference type="SMART" id="SM00833"/>
    </source>
</evidence>
<evidence type="ECO:0000256" key="2">
    <source>
        <dbReference type="ARBA" id="ARBA00022801"/>
    </source>
</evidence>
<evidence type="ECO:0000256" key="5">
    <source>
        <dbReference type="ARBA" id="ARBA00045658"/>
    </source>
</evidence>
<dbReference type="Gene3D" id="3.40.50.300">
    <property type="entry name" value="P-loop containing nucleotide triphosphate hydrolases"/>
    <property type="match status" value="1"/>
</dbReference>
<keyword evidence="3" id="KW-0143">Chaperone</keyword>
<gene>
    <name evidence="8" type="ORF">NGM99_17820</name>
</gene>
<evidence type="ECO:0000313" key="9">
    <source>
        <dbReference type="Proteomes" id="UP001205906"/>
    </source>
</evidence>
<dbReference type="InterPro" id="IPR036627">
    <property type="entry name" value="CobW-likC_sf"/>
</dbReference>
<keyword evidence="9" id="KW-1185">Reference proteome</keyword>
<evidence type="ECO:0000256" key="4">
    <source>
        <dbReference type="ARBA" id="ARBA00034320"/>
    </source>
</evidence>
<proteinExistence type="inferred from homology"/>
<comment type="function">
    <text evidence="5">Zinc chaperone that directly transfers zinc cofactor to target proteins, thereby activating them. Zinc is transferred from the CXCC motif in the GTPase domain to the zinc binding site in target proteins in a process requiring GTP hydrolysis.</text>
</comment>
<sequence>MSAVPVSILTGFLGSGKTTLLNRLLRDPAMSGAAVIINEWGEVSIDHLLVEQSTEGIVQLSGGCLCCTVRGDLADTLADLASRAANGEIGPLSRVVIETTGLADPVPVLQLLIAHPFLSDAFRLDGVIALVDALHGPETLDAHAEARAQVGVADRLCVSKQDLATPDQIAALTAALRDLNPRAELSDASQADAAILSAGLIDPATRKPDIERWLGAHHHHHHHHDHHGHERHHHDIGSIVLSHDGPLPYASVDAFLDLVRSQHGPHLLRLKGIVELSEAPAHPLVVHGVRDMLHPPASLKAWPDDNRGARLVLIGRHLDEASIRGLWSAITGRIELDRPDRTAVFDNPLAIPGMASR</sequence>
<dbReference type="CDD" id="cd03112">
    <property type="entry name" value="CobW-like"/>
    <property type="match status" value="1"/>
</dbReference>
<dbReference type="InterPro" id="IPR003495">
    <property type="entry name" value="CobW/HypB/UreG_nucleotide-bd"/>
</dbReference>
<keyword evidence="1" id="KW-0547">Nucleotide-binding</keyword>
<dbReference type="Pfam" id="PF02492">
    <property type="entry name" value="cobW"/>
    <property type="match status" value="1"/>
</dbReference>
<organism evidence="8 9">
    <name type="scientific">Mesorhizobium liriopis</name>
    <dbReference type="NCBI Taxonomy" id="2953882"/>
    <lineage>
        <taxon>Bacteria</taxon>
        <taxon>Pseudomonadati</taxon>
        <taxon>Pseudomonadota</taxon>
        <taxon>Alphaproteobacteria</taxon>
        <taxon>Hyphomicrobiales</taxon>
        <taxon>Phyllobacteriaceae</taxon>
        <taxon>Mesorhizobium</taxon>
    </lineage>
</organism>
<feature type="domain" description="CobW C-terminal" evidence="7">
    <location>
        <begin position="236"/>
        <end position="331"/>
    </location>
</feature>
<evidence type="ECO:0000256" key="1">
    <source>
        <dbReference type="ARBA" id="ARBA00022741"/>
    </source>
</evidence>